<comment type="pathway">
    <text evidence="7">Cell wall biogenesis; peptidoglycan biosynthesis.</text>
</comment>
<feature type="binding site" evidence="7">
    <location>
        <begin position="10"/>
        <end position="11"/>
    </location>
    <ligand>
        <name>substrate</name>
    </ligand>
</feature>
<feature type="active site" description="Proton donor/acceptor" evidence="7">
    <location>
        <position position="184"/>
    </location>
</feature>
<dbReference type="NCBIfam" id="TIGR00067">
    <property type="entry name" value="glut_race"/>
    <property type="match status" value="1"/>
</dbReference>
<dbReference type="InterPro" id="IPR004391">
    <property type="entry name" value="Glu_race"/>
</dbReference>
<feature type="active site" description="Proton donor/acceptor" evidence="7">
    <location>
        <position position="74"/>
    </location>
</feature>
<dbReference type="Pfam" id="PF01177">
    <property type="entry name" value="Asp_Glu_race"/>
    <property type="match status" value="1"/>
</dbReference>
<accession>A0A1I4NA99</accession>
<sequence>MTAPGVLIFDSGVGGLSVSRCIHHALPSVRQVYLADNACFPYGDQPESVVVERCCTLIETALADYPVDVIVVACNTASTVVLPQLRSITDIPVVGVVPAVKPAAGLSQNRRIGLLATPATVRRPYLQQLVDDFASDCTLSRIGHPKLVRWIEDWVAGQSLPLAELDDALEPFRVDGVDTVVLGCTHYPLIVDALKALLPDVRYWVDSGEAIARRTAFLLQQGGHPLGLGEPGAQVMDAVMFSGAVPAGIDVFLQKWGMAPSRLSGGWPSSQTAVTATASA</sequence>
<dbReference type="GO" id="GO:0009252">
    <property type="term" value="P:peptidoglycan biosynthetic process"/>
    <property type="evidence" value="ECO:0007669"/>
    <property type="project" value="UniProtKB-UniRule"/>
</dbReference>
<comment type="function">
    <text evidence="7">Provides the (R)-glutamate required for cell wall biosynthesis.</text>
</comment>
<keyword evidence="3 7" id="KW-0133">Cell shape</keyword>
<keyword evidence="9" id="KW-1185">Reference proteome</keyword>
<dbReference type="STRING" id="488535.SAMN04487963_1246"/>
<comment type="catalytic activity">
    <reaction evidence="1 7">
        <text>L-glutamate = D-glutamate</text>
        <dbReference type="Rhea" id="RHEA:12813"/>
        <dbReference type="ChEBI" id="CHEBI:29985"/>
        <dbReference type="ChEBI" id="CHEBI:29986"/>
        <dbReference type="EC" id="5.1.1.3"/>
    </reaction>
</comment>
<dbReference type="Proteomes" id="UP000198519">
    <property type="component" value="Unassembled WGS sequence"/>
</dbReference>
<dbReference type="SUPFAM" id="SSF53681">
    <property type="entry name" value="Aspartate/glutamate racemase"/>
    <property type="match status" value="2"/>
</dbReference>
<dbReference type="PANTHER" id="PTHR21198:SF2">
    <property type="entry name" value="GLUTAMATE RACEMASE"/>
    <property type="match status" value="1"/>
</dbReference>
<evidence type="ECO:0000256" key="7">
    <source>
        <dbReference type="HAMAP-Rule" id="MF_00258"/>
    </source>
</evidence>
<evidence type="ECO:0000256" key="3">
    <source>
        <dbReference type="ARBA" id="ARBA00022960"/>
    </source>
</evidence>
<keyword evidence="4 7" id="KW-0573">Peptidoglycan synthesis</keyword>
<feature type="binding site" evidence="7">
    <location>
        <begin position="42"/>
        <end position="43"/>
    </location>
    <ligand>
        <name>substrate</name>
    </ligand>
</feature>
<dbReference type="InterPro" id="IPR015942">
    <property type="entry name" value="Asp/Glu/hydantoin_racemase"/>
</dbReference>
<reference evidence="9" key="1">
    <citation type="submission" date="2016-10" db="EMBL/GenBank/DDBJ databases">
        <authorList>
            <person name="Varghese N."/>
            <person name="Submissions S."/>
        </authorList>
    </citation>
    <scope>NUCLEOTIDE SEQUENCE [LARGE SCALE GENOMIC DNA]</scope>
    <source>
        <strain evidence="9">CGMCC 1.7061</strain>
    </source>
</reference>
<evidence type="ECO:0000256" key="5">
    <source>
        <dbReference type="ARBA" id="ARBA00023235"/>
    </source>
</evidence>
<dbReference type="OrthoDB" id="9801055at2"/>
<dbReference type="EMBL" id="FOUE01000002">
    <property type="protein sequence ID" value="SFM12431.1"/>
    <property type="molecule type" value="Genomic_DNA"/>
</dbReference>
<keyword evidence="6 7" id="KW-0961">Cell wall biogenesis/degradation</keyword>
<dbReference type="GO" id="GO:0008881">
    <property type="term" value="F:glutamate racemase activity"/>
    <property type="evidence" value="ECO:0007669"/>
    <property type="project" value="UniProtKB-UniRule"/>
</dbReference>
<gene>
    <name evidence="7" type="primary">murI</name>
    <name evidence="8" type="ORF">SAMN04487963_1246</name>
</gene>
<comment type="similarity">
    <text evidence="7">Belongs to the aspartate/glutamate racemases family.</text>
</comment>
<evidence type="ECO:0000256" key="2">
    <source>
        <dbReference type="ARBA" id="ARBA00013090"/>
    </source>
</evidence>
<dbReference type="UniPathway" id="UPA00219"/>
<evidence type="ECO:0000256" key="1">
    <source>
        <dbReference type="ARBA" id="ARBA00001602"/>
    </source>
</evidence>
<dbReference type="HAMAP" id="MF_00258">
    <property type="entry name" value="Glu_racemase"/>
    <property type="match status" value="1"/>
</dbReference>
<evidence type="ECO:0000256" key="4">
    <source>
        <dbReference type="ARBA" id="ARBA00022984"/>
    </source>
</evidence>
<dbReference type="InterPro" id="IPR001920">
    <property type="entry name" value="Asp/Glu_race"/>
</dbReference>
<evidence type="ECO:0000313" key="9">
    <source>
        <dbReference type="Proteomes" id="UP000198519"/>
    </source>
</evidence>
<dbReference type="EC" id="5.1.1.3" evidence="2 7"/>
<keyword evidence="5 7" id="KW-0413">Isomerase</keyword>
<protein>
    <recommendedName>
        <fullName evidence="2 7">Glutamate racemase</fullName>
        <ecNumber evidence="2 7">5.1.1.3</ecNumber>
    </recommendedName>
</protein>
<evidence type="ECO:0000313" key="8">
    <source>
        <dbReference type="EMBL" id="SFM12431.1"/>
    </source>
</evidence>
<dbReference type="AlphaFoldDB" id="A0A1I4NA99"/>
<dbReference type="PROSITE" id="PS00924">
    <property type="entry name" value="ASP_GLU_RACEMASE_2"/>
    <property type="match status" value="1"/>
</dbReference>
<organism evidence="8 9">
    <name type="scientific">Marinobacter zhejiangensis</name>
    <dbReference type="NCBI Taxonomy" id="488535"/>
    <lineage>
        <taxon>Bacteria</taxon>
        <taxon>Pseudomonadati</taxon>
        <taxon>Pseudomonadota</taxon>
        <taxon>Gammaproteobacteria</taxon>
        <taxon>Pseudomonadales</taxon>
        <taxon>Marinobacteraceae</taxon>
        <taxon>Marinobacter</taxon>
    </lineage>
</organism>
<name>A0A1I4NA99_9GAMM</name>
<dbReference type="Gene3D" id="3.40.50.1860">
    <property type="match status" value="2"/>
</dbReference>
<dbReference type="InterPro" id="IPR033134">
    <property type="entry name" value="Asp/Glu_racemase_AS_2"/>
</dbReference>
<dbReference type="RefSeq" id="WP_092021066.1">
    <property type="nucleotide sequence ID" value="NZ_FOUE01000002.1"/>
</dbReference>
<feature type="binding site" evidence="7">
    <location>
        <begin position="185"/>
        <end position="186"/>
    </location>
    <ligand>
        <name>substrate</name>
    </ligand>
</feature>
<dbReference type="GO" id="GO:0008360">
    <property type="term" value="P:regulation of cell shape"/>
    <property type="evidence" value="ECO:0007669"/>
    <property type="project" value="UniProtKB-KW"/>
</dbReference>
<dbReference type="GO" id="GO:0071555">
    <property type="term" value="P:cell wall organization"/>
    <property type="evidence" value="ECO:0007669"/>
    <property type="project" value="UniProtKB-KW"/>
</dbReference>
<dbReference type="PROSITE" id="PS00923">
    <property type="entry name" value="ASP_GLU_RACEMASE_1"/>
    <property type="match status" value="1"/>
</dbReference>
<dbReference type="PANTHER" id="PTHR21198">
    <property type="entry name" value="GLUTAMATE RACEMASE"/>
    <property type="match status" value="1"/>
</dbReference>
<feature type="binding site" evidence="7">
    <location>
        <begin position="75"/>
        <end position="76"/>
    </location>
    <ligand>
        <name>substrate</name>
    </ligand>
</feature>
<proteinExistence type="inferred from homology"/>
<evidence type="ECO:0000256" key="6">
    <source>
        <dbReference type="ARBA" id="ARBA00023316"/>
    </source>
</evidence>
<dbReference type="InterPro" id="IPR018187">
    <property type="entry name" value="Asp/Glu_racemase_AS_1"/>
</dbReference>